<dbReference type="AlphaFoldDB" id="Q74ZZ4"/>
<dbReference type="Proteomes" id="UP000000591">
    <property type="component" value="Chromosome VII"/>
</dbReference>
<proteinExistence type="predicted"/>
<gene>
    <name evidence="1" type="ORF">AGOS_AGR063W</name>
</gene>
<reference evidence="1 2" key="1">
    <citation type="journal article" date="2004" name="Science">
        <title>The Ashbya gossypii genome as a tool for mapping the ancient Saccharomyces cerevisiae genome.</title>
        <authorList>
            <person name="Dietrich F.S."/>
            <person name="Voegeli S."/>
            <person name="Brachat S."/>
            <person name="Lerch A."/>
            <person name="Gates K."/>
            <person name="Steiner S."/>
            <person name="Mohr C."/>
            <person name="Pohlmann R."/>
            <person name="Luedi P."/>
            <person name="Choi S."/>
            <person name="Wing R.A."/>
            <person name="Flavier A."/>
            <person name="Gaffney T.D."/>
            <person name="Philippsen P."/>
        </authorList>
    </citation>
    <scope>NUCLEOTIDE SEQUENCE [LARGE SCALE GENOMIC DNA]</scope>
    <source>
        <strain evidence="2">ATCC 10895 / CBS 109.51 / FGSC 9923 / NRRL Y-1056</strain>
    </source>
</reference>
<organism evidence="1 2">
    <name type="scientific">Eremothecium gossypii (strain ATCC 10895 / CBS 109.51 / FGSC 9923 / NRRL Y-1056)</name>
    <name type="common">Yeast</name>
    <name type="synonym">Ashbya gossypii</name>
    <dbReference type="NCBI Taxonomy" id="284811"/>
    <lineage>
        <taxon>Eukaryota</taxon>
        <taxon>Fungi</taxon>
        <taxon>Dikarya</taxon>
        <taxon>Ascomycota</taxon>
        <taxon>Saccharomycotina</taxon>
        <taxon>Saccharomycetes</taxon>
        <taxon>Saccharomycetales</taxon>
        <taxon>Saccharomycetaceae</taxon>
        <taxon>Eremothecium</taxon>
    </lineage>
</organism>
<dbReference type="InParanoid" id="Q74ZZ4"/>
<protein>
    <submittedName>
        <fullName evidence="1">AGR063Wp</fullName>
    </submittedName>
</protein>
<sequence length="165" mass="17986">MPAGPRALHSAVGAVSGAPQVLRWCCAPSYSAFLHPQTITGPMMWGPFVLFPTPHRGHVPGCHRARGTPTYWRWRRGTEWRRWQAVKPATGGRGTARAACRTCSMALWTPEAKPARKTARQTTTATARTKLRPQTIGASCWTRSSTGSSRWSSCGSWSTGCCCPS</sequence>
<dbReference type="HOGENOM" id="CLU_1610351_0_0_1"/>
<evidence type="ECO:0000313" key="2">
    <source>
        <dbReference type="Proteomes" id="UP000000591"/>
    </source>
</evidence>
<name>Q74ZZ4_EREGS</name>
<accession>Q74ZZ4</accession>
<dbReference type="RefSeq" id="NP_986728.2">
    <property type="nucleotide sequence ID" value="NM_211790.2"/>
</dbReference>
<dbReference type="EMBL" id="AE016820">
    <property type="protein sequence ID" value="AAS54552.2"/>
    <property type="molecule type" value="Genomic_DNA"/>
</dbReference>
<dbReference type="KEGG" id="ago:AGOS_AGR063W"/>
<dbReference type="GeneID" id="4623029"/>
<keyword evidence="2" id="KW-1185">Reference proteome</keyword>
<reference evidence="2" key="2">
    <citation type="journal article" date="2013" name="G3 (Bethesda)">
        <title>Genomes of Ashbya fungi isolated from insects reveal four mating-type loci, numerous translocations, lack of transposons, and distinct gene duplications.</title>
        <authorList>
            <person name="Dietrich F.S."/>
            <person name="Voegeli S."/>
            <person name="Kuo S."/>
            <person name="Philippsen P."/>
        </authorList>
    </citation>
    <scope>GENOME REANNOTATION</scope>
    <source>
        <strain evidence="2">ATCC 10895 / CBS 109.51 / FGSC 9923 / NRRL Y-1056</strain>
    </source>
</reference>
<evidence type="ECO:0000313" key="1">
    <source>
        <dbReference type="EMBL" id="AAS54552.2"/>
    </source>
</evidence>